<feature type="transmembrane region" description="Helical" evidence="10">
    <location>
        <begin position="33"/>
        <end position="53"/>
    </location>
</feature>
<dbReference type="Pfam" id="PF00999">
    <property type="entry name" value="Na_H_Exchanger"/>
    <property type="match status" value="1"/>
</dbReference>
<keyword evidence="8 10" id="KW-0472">Membrane</keyword>
<feature type="transmembrane region" description="Helical" evidence="10">
    <location>
        <begin position="175"/>
        <end position="194"/>
    </location>
</feature>
<gene>
    <name evidence="12" type="ORF">PSRA_1437</name>
</gene>
<dbReference type="Gene3D" id="1.20.1530.20">
    <property type="match status" value="1"/>
</dbReference>
<keyword evidence="5 10" id="KW-0812">Transmembrane</keyword>
<feature type="domain" description="Cation/H+ exchanger transmembrane" evidence="11">
    <location>
        <begin position="13"/>
        <end position="381"/>
    </location>
</feature>
<feature type="transmembrane region" description="Helical" evidence="10">
    <location>
        <begin position="270"/>
        <end position="288"/>
    </location>
</feature>
<comment type="subcellular location">
    <subcellularLocation>
        <location evidence="1">Membrane</location>
        <topology evidence="1">Multi-pass membrane protein</topology>
    </subcellularLocation>
</comment>
<feature type="region of interest" description="Disordered" evidence="9">
    <location>
        <begin position="438"/>
        <end position="457"/>
    </location>
</feature>
<feature type="transmembrane region" description="Helical" evidence="10">
    <location>
        <begin position="367"/>
        <end position="390"/>
    </location>
</feature>
<keyword evidence="4" id="KW-0050">Antiport</keyword>
<keyword evidence="13" id="KW-1185">Reference proteome</keyword>
<evidence type="ECO:0000256" key="8">
    <source>
        <dbReference type="ARBA" id="ARBA00023136"/>
    </source>
</evidence>
<organism evidence="12 13">
    <name type="scientific">Pseudoscardovia radai</name>
    <dbReference type="NCBI Taxonomy" id="987066"/>
    <lineage>
        <taxon>Bacteria</taxon>
        <taxon>Bacillati</taxon>
        <taxon>Actinomycetota</taxon>
        <taxon>Actinomycetes</taxon>
        <taxon>Bifidobacteriales</taxon>
        <taxon>Bifidobacteriaceae</taxon>
        <taxon>Pseudoscardovia</taxon>
    </lineage>
</organism>
<evidence type="ECO:0000256" key="5">
    <source>
        <dbReference type="ARBA" id="ARBA00022692"/>
    </source>
</evidence>
<reference evidence="12 13" key="1">
    <citation type="journal article" date="2017" name="BMC Genomics">
        <title>Comparative genomic and phylogenomic analyses of the Bifidobacteriaceae family.</title>
        <authorList>
            <person name="Lugli G.A."/>
            <person name="Milani C."/>
            <person name="Turroni F."/>
            <person name="Duranti S."/>
            <person name="Mancabelli L."/>
            <person name="Mangifesta M."/>
            <person name="Ferrario C."/>
            <person name="Modesto M."/>
            <person name="Mattarelli P."/>
            <person name="Jiri K."/>
            <person name="van Sinderen D."/>
            <person name="Ventura M."/>
        </authorList>
    </citation>
    <scope>NUCLEOTIDE SEQUENCE [LARGE SCALE GENOMIC DNA]</scope>
    <source>
        <strain evidence="12 13">DSM 24742</strain>
    </source>
</reference>
<proteinExistence type="inferred from homology"/>
<feature type="transmembrane region" description="Helical" evidence="10">
    <location>
        <begin position="294"/>
        <end position="313"/>
    </location>
</feature>
<keyword evidence="6 10" id="KW-1133">Transmembrane helix</keyword>
<evidence type="ECO:0000256" key="10">
    <source>
        <dbReference type="SAM" id="Phobius"/>
    </source>
</evidence>
<evidence type="ECO:0000256" key="7">
    <source>
        <dbReference type="ARBA" id="ARBA00023065"/>
    </source>
</evidence>
<keyword evidence="3" id="KW-0813">Transport</keyword>
<feature type="region of interest" description="Disordered" evidence="9">
    <location>
        <begin position="593"/>
        <end position="617"/>
    </location>
</feature>
<evidence type="ECO:0000256" key="2">
    <source>
        <dbReference type="ARBA" id="ARBA00005551"/>
    </source>
</evidence>
<comment type="similarity">
    <text evidence="2">Belongs to the monovalent cation:proton antiporter 2 (CPA2) transporter (TC 2.A.37) family.</text>
</comment>
<dbReference type="AlphaFoldDB" id="A0A261EUN7"/>
<name>A0A261EUN7_9BIFI</name>
<feature type="transmembrane region" description="Helical" evidence="10">
    <location>
        <begin position="334"/>
        <end position="355"/>
    </location>
</feature>
<sequence length="617" mass="65858">MATDLISLTIILLLATAAPIIARLIPGNIVPEVVLLLLGGALLGQYGVGVIVVSDSIEMLSQLGLAFLFLLAGYEINPQILGGHVGRSGMITWIATFAISIALVFTVPLFATDGLNSMAVAIALCTTALGTLIPILSERGLTGTEVGDAILAYGTWGELLPILAMALLLSTRAKWQTILILGIFLALCIVLAVIPKRAQKAGSALFRFLKEKAGGSSQTGVRITALLLVALVAATVAFDLDAVLGAFAAGFILRYIIPDGNEALEYKLNAIGYGFFIPVFFVVSGVKIDLSAVAAAPALLVTFIVLLLLVRAIPVFMGLSIDPATKTISAHHRITVALYCTTALPLIVAVTNIAVSSEQMTQGTASVLVAAGAVTVFLMPLLGSLTYKIADAHPMTALRKMAQNPRKSWQILQEHREYSRLLAHEDHLERRARKGMTAAQSATAFGPQIFSSDDDSAKWREWDEALQQASAMTTGDTAQAAAAAETDDSITVTENLSSGPGEAEAEDVRRGTTINLTHDRAHDSDGTEATHDARRDSEREARARLIAHDLHRLASDPRRAALPPMSPAHIALAKRRIELARRVIEERNKRLREMGADPDAVTKNARGDQFLLPPSQS</sequence>
<protein>
    <submittedName>
        <fullName evidence="12">Potassium transporter</fullName>
    </submittedName>
</protein>
<evidence type="ECO:0000256" key="3">
    <source>
        <dbReference type="ARBA" id="ARBA00022448"/>
    </source>
</evidence>
<feature type="transmembrane region" description="Helical" evidence="10">
    <location>
        <begin position="6"/>
        <end position="26"/>
    </location>
</feature>
<keyword evidence="7" id="KW-0406">Ion transport</keyword>
<evidence type="ECO:0000256" key="6">
    <source>
        <dbReference type="ARBA" id="ARBA00022989"/>
    </source>
</evidence>
<dbReference type="PANTHER" id="PTHR43562:SF1">
    <property type="entry name" value="NA(+)_H(+) ANTIPORTER YJBQ-RELATED"/>
    <property type="match status" value="1"/>
</dbReference>
<feature type="transmembrane region" description="Helical" evidence="10">
    <location>
        <begin position="89"/>
        <end position="111"/>
    </location>
</feature>
<dbReference type="RefSeq" id="WP_094661240.1">
    <property type="nucleotide sequence ID" value="NZ_MWWR01000015.1"/>
</dbReference>
<dbReference type="EMBL" id="MWWR01000015">
    <property type="protein sequence ID" value="OZG50582.1"/>
    <property type="molecule type" value="Genomic_DNA"/>
</dbReference>
<dbReference type="InterPro" id="IPR006153">
    <property type="entry name" value="Cation/H_exchanger_TM"/>
</dbReference>
<dbReference type="InterPro" id="IPR038770">
    <property type="entry name" value="Na+/solute_symporter_sf"/>
</dbReference>
<comment type="caution">
    <text evidence="12">The sequence shown here is derived from an EMBL/GenBank/DDBJ whole genome shotgun (WGS) entry which is preliminary data.</text>
</comment>
<evidence type="ECO:0000256" key="1">
    <source>
        <dbReference type="ARBA" id="ARBA00004141"/>
    </source>
</evidence>
<evidence type="ECO:0000259" key="11">
    <source>
        <dbReference type="Pfam" id="PF00999"/>
    </source>
</evidence>
<feature type="transmembrane region" description="Helical" evidence="10">
    <location>
        <begin position="59"/>
        <end position="77"/>
    </location>
</feature>
<evidence type="ECO:0000313" key="13">
    <source>
        <dbReference type="Proteomes" id="UP000216725"/>
    </source>
</evidence>
<evidence type="ECO:0000313" key="12">
    <source>
        <dbReference type="EMBL" id="OZG50582.1"/>
    </source>
</evidence>
<dbReference type="GO" id="GO:0016020">
    <property type="term" value="C:membrane"/>
    <property type="evidence" value="ECO:0007669"/>
    <property type="project" value="UniProtKB-SubCell"/>
</dbReference>
<feature type="compositionally biased region" description="Basic and acidic residues" evidence="9">
    <location>
        <begin position="517"/>
        <end position="539"/>
    </location>
</feature>
<dbReference type="OrthoDB" id="9793589at2"/>
<dbReference type="GO" id="GO:0015297">
    <property type="term" value="F:antiporter activity"/>
    <property type="evidence" value="ECO:0007669"/>
    <property type="project" value="UniProtKB-KW"/>
</dbReference>
<dbReference type="Proteomes" id="UP000216725">
    <property type="component" value="Unassembled WGS sequence"/>
</dbReference>
<feature type="region of interest" description="Disordered" evidence="9">
    <location>
        <begin position="515"/>
        <end position="539"/>
    </location>
</feature>
<dbReference type="GO" id="GO:1902600">
    <property type="term" value="P:proton transmembrane transport"/>
    <property type="evidence" value="ECO:0007669"/>
    <property type="project" value="InterPro"/>
</dbReference>
<evidence type="ECO:0000256" key="9">
    <source>
        <dbReference type="SAM" id="MobiDB-lite"/>
    </source>
</evidence>
<feature type="transmembrane region" description="Helical" evidence="10">
    <location>
        <begin position="149"/>
        <end position="169"/>
    </location>
</feature>
<evidence type="ECO:0000256" key="4">
    <source>
        <dbReference type="ARBA" id="ARBA00022449"/>
    </source>
</evidence>
<feature type="transmembrane region" description="Helical" evidence="10">
    <location>
        <begin position="117"/>
        <end position="137"/>
    </location>
</feature>
<dbReference type="PANTHER" id="PTHR43562">
    <property type="entry name" value="NAPA-TYPE SODIUM/HYDROGEN ANTIPORTER"/>
    <property type="match status" value="1"/>
</dbReference>
<accession>A0A261EUN7</accession>